<dbReference type="InterPro" id="IPR014003">
    <property type="entry name" value="BBS5_PH"/>
</dbReference>
<dbReference type="Pfam" id="PF07289">
    <property type="entry name" value="BBL5"/>
    <property type="match status" value="1"/>
</dbReference>
<comment type="caution">
    <text evidence="9">The sequence shown here is derived from an EMBL/GenBank/DDBJ whole genome shotgun (WGS) entry which is preliminary data.</text>
</comment>
<evidence type="ECO:0000256" key="4">
    <source>
        <dbReference type="ARBA" id="ARBA00022490"/>
    </source>
</evidence>
<dbReference type="OMA" id="IWEDREV"/>
<protein>
    <submittedName>
        <fullName evidence="9">Bardet-Biedl syndrome 5 protein</fullName>
    </submittedName>
</protein>
<proteinExistence type="inferred from homology"/>
<dbReference type="PANTHER" id="PTHR21351:SF0">
    <property type="entry name" value="BARDET-BIEDL SYNDROME 5 PROTEIN"/>
    <property type="match status" value="1"/>
</dbReference>
<dbReference type="EMBL" id="LNIX01000014">
    <property type="protein sequence ID" value="OXA47071.1"/>
    <property type="molecule type" value="Genomic_DNA"/>
</dbReference>
<evidence type="ECO:0000256" key="7">
    <source>
        <dbReference type="ARBA" id="ARBA00023273"/>
    </source>
</evidence>
<name>A0A226DQW0_FOLCA</name>
<dbReference type="GO" id="GO:0034464">
    <property type="term" value="C:BBSome"/>
    <property type="evidence" value="ECO:0007669"/>
    <property type="project" value="InterPro"/>
</dbReference>
<dbReference type="GO" id="GO:0032266">
    <property type="term" value="F:phosphatidylinositol-3-phosphate binding"/>
    <property type="evidence" value="ECO:0007669"/>
    <property type="project" value="TreeGrafter"/>
</dbReference>
<dbReference type="GO" id="GO:0036064">
    <property type="term" value="C:ciliary basal body"/>
    <property type="evidence" value="ECO:0007669"/>
    <property type="project" value="TreeGrafter"/>
</dbReference>
<dbReference type="SMART" id="SM00683">
    <property type="entry name" value="DM16"/>
    <property type="match status" value="1"/>
</dbReference>
<dbReference type="InterPro" id="IPR006606">
    <property type="entry name" value="BBL5"/>
</dbReference>
<comment type="subcellular location">
    <subcellularLocation>
        <location evidence="1">Cell projection</location>
        <location evidence="1">Cilium</location>
    </subcellularLocation>
    <subcellularLocation>
        <location evidence="2">Cytoplasm</location>
        <location evidence="2">Cytoskeleton</location>
    </subcellularLocation>
</comment>
<keyword evidence="10" id="KW-1185">Reference proteome</keyword>
<organism evidence="9 10">
    <name type="scientific">Folsomia candida</name>
    <name type="common">Springtail</name>
    <dbReference type="NCBI Taxonomy" id="158441"/>
    <lineage>
        <taxon>Eukaryota</taxon>
        <taxon>Metazoa</taxon>
        <taxon>Ecdysozoa</taxon>
        <taxon>Arthropoda</taxon>
        <taxon>Hexapoda</taxon>
        <taxon>Collembola</taxon>
        <taxon>Entomobryomorpha</taxon>
        <taxon>Isotomoidea</taxon>
        <taxon>Isotomidae</taxon>
        <taxon>Proisotominae</taxon>
        <taxon>Folsomia</taxon>
    </lineage>
</organism>
<keyword evidence="7" id="KW-0966">Cell projection</keyword>
<keyword evidence="6" id="KW-0206">Cytoskeleton</keyword>
<dbReference type="GO" id="GO:0060271">
    <property type="term" value="P:cilium assembly"/>
    <property type="evidence" value="ECO:0007669"/>
    <property type="project" value="TreeGrafter"/>
</dbReference>
<accession>A0A226DQW0</accession>
<comment type="similarity">
    <text evidence="3">Belongs to the BBS5 family.</text>
</comment>
<evidence type="ECO:0000313" key="9">
    <source>
        <dbReference type="EMBL" id="OXA47071.1"/>
    </source>
</evidence>
<keyword evidence="5" id="KW-0969">Cilium</keyword>
<evidence type="ECO:0000256" key="6">
    <source>
        <dbReference type="ARBA" id="ARBA00023212"/>
    </source>
</evidence>
<evidence type="ECO:0000256" key="5">
    <source>
        <dbReference type="ARBA" id="ARBA00023069"/>
    </source>
</evidence>
<keyword evidence="4" id="KW-0963">Cytoplasm</keyword>
<gene>
    <name evidence="9" type="ORF">Fcan01_18453</name>
</gene>
<feature type="domain" description="BBSome complex member BBS5 PH" evidence="8">
    <location>
        <begin position="30"/>
        <end position="84"/>
    </location>
</feature>
<evidence type="ECO:0000259" key="8">
    <source>
        <dbReference type="SMART" id="SM00683"/>
    </source>
</evidence>
<dbReference type="STRING" id="158441.A0A226DQW0"/>
<dbReference type="AlphaFoldDB" id="A0A226DQW0"/>
<evidence type="ECO:0000313" key="10">
    <source>
        <dbReference type="Proteomes" id="UP000198287"/>
    </source>
</evidence>
<evidence type="ECO:0000256" key="3">
    <source>
        <dbReference type="ARBA" id="ARBA00005822"/>
    </source>
</evidence>
<evidence type="ECO:0000256" key="2">
    <source>
        <dbReference type="ARBA" id="ARBA00004245"/>
    </source>
</evidence>
<dbReference type="Proteomes" id="UP000198287">
    <property type="component" value="Unassembled WGS sequence"/>
</dbReference>
<dbReference type="OrthoDB" id="10261999at2759"/>
<dbReference type="PANTHER" id="PTHR21351">
    <property type="entry name" value="BARDET-BIEDL SYNDROME PROTEIN 5"/>
    <property type="match status" value="1"/>
</dbReference>
<reference evidence="9 10" key="1">
    <citation type="submission" date="2015-12" db="EMBL/GenBank/DDBJ databases">
        <title>The genome of Folsomia candida.</title>
        <authorList>
            <person name="Faddeeva A."/>
            <person name="Derks M.F."/>
            <person name="Anvar Y."/>
            <person name="Smit S."/>
            <person name="Van Straalen N."/>
            <person name="Roelofs D."/>
        </authorList>
    </citation>
    <scope>NUCLEOTIDE SEQUENCE [LARGE SCALE GENOMIC DNA]</scope>
    <source>
        <strain evidence="9 10">VU population</strain>
        <tissue evidence="9">Whole body</tissue>
    </source>
</reference>
<evidence type="ECO:0000256" key="1">
    <source>
        <dbReference type="ARBA" id="ARBA00004138"/>
    </source>
</evidence>
<sequence>MPLENHIPTWYDTEIRFDLMTRYLKLCTGEKTFEVLDPVEDTKGNNGEPGKLVVTNLRLIWQSKKFPKINLSIGYNPITSINIKSVTSKLRGLTESLHILAKTKASRYEFIFTNLVIDNNRLFSVVLAVQKYSVYTIPALSRNQDAKWHRSCQ</sequence>